<sequence>MALQVNLTLSKTYFLPGEVVHVCVQIFNETENVLHETGPASTEPVVLHIKELSFQANGSERTDSNFVHRLHHPEVLPDVTDSRKRVRSIFSTESAVLVSDKILAPHVVQTFSLRFRLPLVLPPTFRGSAVRFFYMIHVKAVYEVQRGKLDAVVYETTASTNLTVWPSTSVPVGIPLSAASSLDRRASSSDHSICGLGTGPGGLAGSDNPSLLNERKGKGVDAGAAGRKAEEGHFHLSGAGGGGLPASAVAGMPLHATPLGPAAGNAYGGSGSAGVDDGDVPMCDYGLGRKCRIRRQEIGGGDVSNQLFGCSSRVADGPAQKTAAGCALIPRGVIPFGVNRPFDASFPAHSLLATDTDSDAENGQGCQPSSSNGLSDLPDVSSSACLTPAQPPPHVQRQLSSGAGGLTAFTRQPSRRSSLFGKVYMLNVGDQPLLRLLLHAPLEAPLQPGATFGGVLDFRQLQAAGPTSRWPGQTGTDRLPTTCYNATALLETEEVLSPECRPQSKWDGGTTTSGSPYIIRRLHAEYNELTNDTALTSFVITLPMTATPSFRTPMVSLRWVLRFELTVGPRMNFMSADKRVHPLRPPLEQLIWTLPLHLRSPIATPR</sequence>
<protein>
    <submittedName>
        <fullName evidence="2">Uncharacterized protein</fullName>
    </submittedName>
</protein>
<gene>
    <name evidence="2" type="primary">PSPAR21</name>
    <name evidence="2" type="ORF">PLESTB_000955300</name>
</gene>
<evidence type="ECO:0000313" key="3">
    <source>
        <dbReference type="Proteomes" id="UP001165080"/>
    </source>
</evidence>
<name>A0A9W6FBB0_9CHLO</name>
<proteinExistence type="predicted"/>
<evidence type="ECO:0000313" key="2">
    <source>
        <dbReference type="EMBL" id="GLC77800.1"/>
    </source>
</evidence>
<dbReference type="InterPro" id="IPR014756">
    <property type="entry name" value="Ig_E-set"/>
</dbReference>
<organism evidence="2 3">
    <name type="scientific">Pleodorina starrii</name>
    <dbReference type="NCBI Taxonomy" id="330485"/>
    <lineage>
        <taxon>Eukaryota</taxon>
        <taxon>Viridiplantae</taxon>
        <taxon>Chlorophyta</taxon>
        <taxon>core chlorophytes</taxon>
        <taxon>Chlorophyceae</taxon>
        <taxon>CS clade</taxon>
        <taxon>Chlamydomonadales</taxon>
        <taxon>Volvocaceae</taxon>
        <taxon>Pleodorina</taxon>
    </lineage>
</organism>
<dbReference type="InterPro" id="IPR014848">
    <property type="entry name" value="Rgp1"/>
</dbReference>
<dbReference type="Gene3D" id="2.60.40.640">
    <property type="match status" value="1"/>
</dbReference>
<dbReference type="Proteomes" id="UP001165080">
    <property type="component" value="Unassembled WGS sequence"/>
</dbReference>
<dbReference type="Pfam" id="PF08737">
    <property type="entry name" value="Rgp1"/>
    <property type="match status" value="2"/>
</dbReference>
<accession>A0A9W6FBB0</accession>
<dbReference type="InterPro" id="IPR014752">
    <property type="entry name" value="Arrestin-like_C"/>
</dbReference>
<comment type="caution">
    <text evidence="2">The sequence shown here is derived from an EMBL/GenBank/DDBJ whole genome shotgun (WGS) entry which is preliminary data.</text>
</comment>
<feature type="compositionally biased region" description="Polar residues" evidence="1">
    <location>
        <begin position="364"/>
        <end position="385"/>
    </location>
</feature>
<dbReference type="OrthoDB" id="1918at2759"/>
<evidence type="ECO:0000256" key="1">
    <source>
        <dbReference type="SAM" id="MobiDB-lite"/>
    </source>
</evidence>
<dbReference type="EMBL" id="BRXU01000012">
    <property type="protein sequence ID" value="GLC77800.1"/>
    <property type="molecule type" value="Genomic_DNA"/>
</dbReference>
<dbReference type="PANTHER" id="PTHR12507">
    <property type="entry name" value="REDUCED GROWTH PHENOTYPE 1 RGP1, YEAST -RELATED"/>
    <property type="match status" value="1"/>
</dbReference>
<reference evidence="2 3" key="1">
    <citation type="journal article" date="2023" name="Commun. Biol.">
        <title>Reorganization of the ancestral sex-determining regions during the evolution of trioecy in Pleodorina starrii.</title>
        <authorList>
            <person name="Takahashi K."/>
            <person name="Suzuki S."/>
            <person name="Kawai-Toyooka H."/>
            <person name="Yamamoto K."/>
            <person name="Hamaji T."/>
            <person name="Ootsuki R."/>
            <person name="Yamaguchi H."/>
            <person name="Kawachi M."/>
            <person name="Higashiyama T."/>
            <person name="Nozaki H."/>
        </authorList>
    </citation>
    <scope>NUCLEOTIDE SEQUENCE [LARGE SCALE GENOMIC DNA]</scope>
    <source>
        <strain evidence="2 3">NIES-4479</strain>
    </source>
</reference>
<dbReference type="SUPFAM" id="SSF81296">
    <property type="entry name" value="E set domains"/>
    <property type="match status" value="1"/>
</dbReference>
<dbReference type="AlphaFoldDB" id="A0A9W6FBB0"/>
<keyword evidence="3" id="KW-1185">Reference proteome</keyword>
<feature type="region of interest" description="Disordered" evidence="1">
    <location>
        <begin position="355"/>
        <end position="410"/>
    </location>
</feature>